<reference evidence="1" key="1">
    <citation type="submission" date="2015-07" db="EMBL/GenBank/DDBJ databases">
        <title>MeaNS - Measles Nucleotide Surveillance Program.</title>
        <authorList>
            <person name="Tran T."/>
            <person name="Druce J."/>
        </authorList>
    </citation>
    <scope>NUCLEOTIDE SEQUENCE</scope>
    <source>
        <strain evidence="1">UCB-OBI-ISO-001</strain>
        <tissue evidence="1">Gonad</tissue>
    </source>
</reference>
<gene>
    <name evidence="1" type="ORF">OCBIM_22036181mg</name>
</gene>
<evidence type="ECO:0000313" key="1">
    <source>
        <dbReference type="EMBL" id="KOF74439.1"/>
    </source>
</evidence>
<accession>A0A0L8GC67</accession>
<dbReference type="AlphaFoldDB" id="A0A0L8GC67"/>
<dbReference type="EMBL" id="KQ422667">
    <property type="protein sequence ID" value="KOF74439.1"/>
    <property type="molecule type" value="Genomic_DNA"/>
</dbReference>
<proteinExistence type="predicted"/>
<protein>
    <submittedName>
        <fullName evidence="1">Uncharacterized protein</fullName>
    </submittedName>
</protein>
<organism evidence="1">
    <name type="scientific">Octopus bimaculoides</name>
    <name type="common">California two-spotted octopus</name>
    <dbReference type="NCBI Taxonomy" id="37653"/>
    <lineage>
        <taxon>Eukaryota</taxon>
        <taxon>Metazoa</taxon>
        <taxon>Spiralia</taxon>
        <taxon>Lophotrochozoa</taxon>
        <taxon>Mollusca</taxon>
        <taxon>Cephalopoda</taxon>
        <taxon>Coleoidea</taxon>
        <taxon>Octopodiformes</taxon>
        <taxon>Octopoda</taxon>
        <taxon>Incirrata</taxon>
        <taxon>Octopodidae</taxon>
        <taxon>Octopus</taxon>
    </lineage>
</organism>
<sequence length="61" mass="6609">MTLENLLPRLASLMLKMSNLKNLQKNQGPRENHDFGLNTCTKGSYGGHSGGGGVALPHKKF</sequence>
<name>A0A0L8GC67_OCTBM</name>